<feature type="compositionally biased region" description="Low complexity" evidence="1">
    <location>
        <begin position="12"/>
        <end position="22"/>
    </location>
</feature>
<dbReference type="SUPFAM" id="SSF48452">
    <property type="entry name" value="TPR-like"/>
    <property type="match status" value="3"/>
</dbReference>
<protein>
    <recommendedName>
        <fullName evidence="4">Nephrocystin-3</fullName>
    </recommendedName>
</protein>
<feature type="region of interest" description="Disordered" evidence="1">
    <location>
        <begin position="1"/>
        <end position="23"/>
    </location>
</feature>
<gene>
    <name evidence="2" type="ORF">CSOL1703_00016824</name>
</gene>
<dbReference type="EMBL" id="CABFOC020000051">
    <property type="protein sequence ID" value="CAH0054750.1"/>
    <property type="molecule type" value="Genomic_DNA"/>
</dbReference>
<dbReference type="PANTHER" id="PTHR46082:SF11">
    <property type="entry name" value="AAA+ ATPASE DOMAIN-CONTAINING PROTEIN-RELATED"/>
    <property type="match status" value="1"/>
</dbReference>
<organism evidence="2 3">
    <name type="scientific">Clonostachys solani</name>
    <dbReference type="NCBI Taxonomy" id="160281"/>
    <lineage>
        <taxon>Eukaryota</taxon>
        <taxon>Fungi</taxon>
        <taxon>Dikarya</taxon>
        <taxon>Ascomycota</taxon>
        <taxon>Pezizomycotina</taxon>
        <taxon>Sordariomycetes</taxon>
        <taxon>Hypocreomycetidae</taxon>
        <taxon>Hypocreales</taxon>
        <taxon>Bionectriaceae</taxon>
        <taxon>Clonostachys</taxon>
    </lineage>
</organism>
<evidence type="ECO:0008006" key="4">
    <source>
        <dbReference type="Google" id="ProtNLM"/>
    </source>
</evidence>
<feature type="compositionally biased region" description="Polar residues" evidence="1">
    <location>
        <begin position="305"/>
        <end position="314"/>
    </location>
</feature>
<feature type="compositionally biased region" description="Basic and acidic residues" evidence="1">
    <location>
        <begin position="1"/>
        <end position="11"/>
    </location>
</feature>
<reference evidence="2" key="1">
    <citation type="submission" date="2021-10" db="EMBL/GenBank/DDBJ databases">
        <authorList>
            <person name="Piombo E."/>
        </authorList>
    </citation>
    <scope>NUCLEOTIDE SEQUENCE</scope>
</reference>
<dbReference type="Pfam" id="PF13424">
    <property type="entry name" value="TPR_12"/>
    <property type="match status" value="3"/>
</dbReference>
<dbReference type="InterPro" id="IPR053137">
    <property type="entry name" value="NLR-like"/>
</dbReference>
<keyword evidence="3" id="KW-1185">Reference proteome</keyword>
<evidence type="ECO:0000313" key="3">
    <source>
        <dbReference type="Proteomes" id="UP000775872"/>
    </source>
</evidence>
<name>A0A9N9ZED0_9HYPO</name>
<dbReference type="AlphaFoldDB" id="A0A9N9ZED0"/>
<feature type="region of interest" description="Disordered" evidence="1">
    <location>
        <begin position="290"/>
        <end position="334"/>
    </location>
</feature>
<evidence type="ECO:0000256" key="1">
    <source>
        <dbReference type="SAM" id="MobiDB-lite"/>
    </source>
</evidence>
<dbReference type="Proteomes" id="UP000775872">
    <property type="component" value="Unassembled WGS sequence"/>
</dbReference>
<dbReference type="OrthoDB" id="5986190at2759"/>
<dbReference type="PANTHER" id="PTHR46082">
    <property type="entry name" value="ATP/GTP-BINDING PROTEIN-RELATED"/>
    <property type="match status" value="1"/>
</dbReference>
<dbReference type="Pfam" id="PF13374">
    <property type="entry name" value="TPR_10"/>
    <property type="match status" value="3"/>
</dbReference>
<dbReference type="InterPro" id="IPR011990">
    <property type="entry name" value="TPR-like_helical_dom_sf"/>
</dbReference>
<sequence length="1006" mass="115019">MEQQFENDKRTTSSGPSLGLSSAREVTSVQNHERFAIEATSNSLDLQTIHGRTQRCQALFGELLQQVLPSKAPTEVYDWIKIRQGEFNLWVASLRAADHGETSLDHLLRDHPELLHMVCNLLEGLTEALQAYQQTGTSNAWLETLESDASASPEDDHDSVSLFSEFSSNESDYMLSTETAKSKSVVSENKFYIQLIIKQLTRVSTAIIRSVHKLRYKKADESLILDEDELKEFKAELTLVIIRSNGSIKDMQLDELSRVQMGLDEHFNLTRIQKRLIDANITRRKRMMYATRNARNREDPEEQTASDPTPSTMTGAKKTCDNQDHPECPNPQHGNLARCPDCTELLDESYLSHNSIWRGHVARDILPYSCIYEDCKSPDTLYHTYAELRQHIMAENGVPEWVCIPCASKSGDNGQFIFKKRDDWQSHMQISHEEGGYSELNESFETEGQQSYASIAATLMASCKQLKQENPIAGDLLSFMSVLNRFEIPWIFVSKFYHHHYNDEHGSSAIRDGLDILIGFGFLAENKTVPERESRIDQSVEPCFNMPWFIQRAVTSWLRDRGRREEFEYQALRIVSESFPSGKEFENWRLCREYYYHAREVRSFISVSSQYEVERGTFLNNFGGYLQGIGRWDEAEKAYQDAAIIRRRILGEEHPDTLTTLADLASVYLDQGKLQEADELAYAVNKSRAKVLGETHADTLMSRDNRARILRMQGRIPEAVLLERKTLVECRGHLGFEHPQTLTVRANLASALRIQGRYSDAERLGTEVLAQKRRILGEQHPNTLSSISSLASVLLCRGRLEDAETLGTEVLRLRRSVLGKEHPATLVSMNNLASIYWHRKRYAEAERVGKEALQLQSKRIGESHPDTLTTAAIMASIYSGQRRFREAAQLGSTILESREKVLGREHPDTWTSMNNLASTQMHLREFERARELSLRVFELRRKVLGKHHPSTLSSMNTLAHAQYKLGQKAIAIKLMQDCVGYRRVVLGEEDPRTLMSMHNLEYWQDD</sequence>
<proteinExistence type="predicted"/>
<evidence type="ECO:0000313" key="2">
    <source>
        <dbReference type="EMBL" id="CAH0054750.1"/>
    </source>
</evidence>
<feature type="compositionally biased region" description="Basic and acidic residues" evidence="1">
    <location>
        <begin position="318"/>
        <end position="327"/>
    </location>
</feature>
<dbReference type="SMART" id="SM00028">
    <property type="entry name" value="TPR"/>
    <property type="match status" value="5"/>
</dbReference>
<dbReference type="Gene3D" id="1.25.40.10">
    <property type="entry name" value="Tetratricopeptide repeat domain"/>
    <property type="match status" value="3"/>
</dbReference>
<dbReference type="InterPro" id="IPR019734">
    <property type="entry name" value="TPR_rpt"/>
</dbReference>
<accession>A0A9N9ZED0</accession>
<comment type="caution">
    <text evidence="2">The sequence shown here is derived from an EMBL/GenBank/DDBJ whole genome shotgun (WGS) entry which is preliminary data.</text>
</comment>